<protein>
    <submittedName>
        <fullName evidence="1">Uncharacterized protein</fullName>
    </submittedName>
</protein>
<sequence>MKTKIFSFFGITLLGITVSAQILLSKIPGSPNPNALLDLKDPAKGVIFTKATDILSFPLFNIAVEDRFNDLPALEGSILYNKTDKQYYKYDGTTWIPALQLGGFFNPFETRKQSSSSVTWSCLLGSCDIAQILLGFNNKQTIPLSGIDNRAQLLVNNLNLPVGTNYLTIPNAGLYYISGVVGFSGASLGTTGNISYWINLDVSYDNGTTWTTLAFKQTLQNGGAFIDVGQTGNKSASVSSTVTLPANSRIRLVAAISSTTLIGGYSSSTNHADTFVNIQRLK</sequence>
<accession>A0A411DIF6</accession>
<dbReference type="AlphaFoldDB" id="A0A411DIF6"/>
<reference evidence="1" key="1">
    <citation type="submission" date="2019-01" db="EMBL/GenBank/DDBJ databases">
        <title>Whole Genome Sequencing for Putative Detection of Antimicrobial Resistance and Potential Virulence Factors in Chryseobacterium indologenes isolated from Nile Tilapia in Tanzania.</title>
        <authorList>
            <person name="Mwega E."/>
            <person name="Mutoloki S."/>
            <person name="Mugimba K."/>
            <person name="Colquhoun D."/>
            <person name="Mdegela R."/>
            <person name="Evensen O."/>
            <person name="Wasteson Y."/>
        </authorList>
    </citation>
    <scope>NUCLEOTIDE SEQUENCE [LARGE SCALE GENOMIC DNA]</scope>
    <source>
        <strain evidence="1">StR 01</strain>
    </source>
</reference>
<proteinExistence type="predicted"/>
<name>A0A411DIF6_CHRID</name>
<organism evidence="1">
    <name type="scientific">Chryseobacterium indologenes</name>
    <name type="common">Flavobacterium indologenes</name>
    <dbReference type="NCBI Taxonomy" id="253"/>
    <lineage>
        <taxon>Bacteria</taxon>
        <taxon>Pseudomonadati</taxon>
        <taxon>Bacteroidota</taxon>
        <taxon>Flavobacteriia</taxon>
        <taxon>Flavobacteriales</taxon>
        <taxon>Weeksellaceae</taxon>
        <taxon>Chryseobacterium group</taxon>
        <taxon>Chryseobacterium</taxon>
    </lineage>
</organism>
<gene>
    <name evidence="1" type="ORF">EU348_02830</name>
</gene>
<dbReference type="EMBL" id="CP035532">
    <property type="protein sequence ID" value="QBA20155.1"/>
    <property type="molecule type" value="Genomic_DNA"/>
</dbReference>
<evidence type="ECO:0000313" key="1">
    <source>
        <dbReference type="EMBL" id="QBA20155.1"/>
    </source>
</evidence>